<keyword evidence="3" id="KW-1185">Reference proteome</keyword>
<organism evidence="2 3">
    <name type="scientific">Hansschlegelia beijingensis</name>
    <dbReference type="NCBI Taxonomy" id="1133344"/>
    <lineage>
        <taxon>Bacteria</taxon>
        <taxon>Pseudomonadati</taxon>
        <taxon>Pseudomonadota</taxon>
        <taxon>Alphaproteobacteria</taxon>
        <taxon>Hyphomicrobiales</taxon>
        <taxon>Methylopilaceae</taxon>
        <taxon>Hansschlegelia</taxon>
    </lineage>
</organism>
<feature type="domain" description="Extensin-like C-terminal" evidence="1">
    <location>
        <begin position="44"/>
        <end position="211"/>
    </location>
</feature>
<evidence type="ECO:0000313" key="3">
    <source>
        <dbReference type="Proteomes" id="UP000528964"/>
    </source>
</evidence>
<name>A0A7W6CZB6_9HYPH</name>
<dbReference type="Proteomes" id="UP000528964">
    <property type="component" value="Unassembled WGS sequence"/>
</dbReference>
<evidence type="ECO:0000259" key="1">
    <source>
        <dbReference type="Pfam" id="PF06904"/>
    </source>
</evidence>
<dbReference type="Pfam" id="PF06904">
    <property type="entry name" value="Extensin-like_C"/>
    <property type="match status" value="1"/>
</dbReference>
<dbReference type="EMBL" id="JACIDR010000004">
    <property type="protein sequence ID" value="MBB3973853.1"/>
    <property type="molecule type" value="Genomic_DNA"/>
</dbReference>
<evidence type="ECO:0000313" key="2">
    <source>
        <dbReference type="EMBL" id="MBB3973853.1"/>
    </source>
</evidence>
<gene>
    <name evidence="2" type="ORF">GGR24_002530</name>
</gene>
<dbReference type="RefSeq" id="WP_183395725.1">
    <property type="nucleotide sequence ID" value="NZ_JACIDR010000004.1"/>
</dbReference>
<dbReference type="AlphaFoldDB" id="A0A7W6CZB6"/>
<reference evidence="2 3" key="1">
    <citation type="submission" date="2020-08" db="EMBL/GenBank/DDBJ databases">
        <title>Genomic Encyclopedia of Type Strains, Phase IV (KMG-IV): sequencing the most valuable type-strain genomes for metagenomic binning, comparative biology and taxonomic classification.</title>
        <authorList>
            <person name="Goeker M."/>
        </authorList>
    </citation>
    <scope>NUCLEOTIDE SEQUENCE [LARGE SCALE GENOMIC DNA]</scope>
    <source>
        <strain evidence="2 3">DSM 25481</strain>
    </source>
</reference>
<accession>A0A7W6CZB6</accession>
<sequence>MIAAIAAGIVLSDLDHYAPLDLREPPGFLTQWRLRALKGDPEGCVAVLRRSQVAVRRAPERRLANSCGYSDGVTLSGGALSKLPVMSCPLAAAVVSWERHVLQPAAQARLGARVVGLRHLGAYSCRDIAGRPGRRSQHATGNALDVAAFELSDGNLVSVASDWSRDTPKAAFLRDARSGACGVMAGVLSPDWNAAHRDHFHLDMGRLDVCR</sequence>
<comment type="caution">
    <text evidence="2">The sequence shown here is derived from an EMBL/GenBank/DDBJ whole genome shotgun (WGS) entry which is preliminary data.</text>
</comment>
<proteinExistence type="predicted"/>
<dbReference type="InterPro" id="IPR009683">
    <property type="entry name" value="Extensin-like_C"/>
</dbReference>
<protein>
    <recommendedName>
        <fullName evidence="1">Extensin-like C-terminal domain-containing protein</fullName>
    </recommendedName>
</protein>